<dbReference type="InterPro" id="IPR006680">
    <property type="entry name" value="Amidohydro-rel"/>
</dbReference>
<evidence type="ECO:0000313" key="11">
    <source>
        <dbReference type="Proteomes" id="UP001595858"/>
    </source>
</evidence>
<evidence type="ECO:0000259" key="9">
    <source>
        <dbReference type="Pfam" id="PF01979"/>
    </source>
</evidence>
<dbReference type="InterPro" id="IPR011059">
    <property type="entry name" value="Metal-dep_hydrolase_composite"/>
</dbReference>
<keyword evidence="6" id="KW-0479">Metal-binding</keyword>
<name>A0ABV9SH89_9ACTN</name>
<organism evidence="10 11">
    <name type="scientific">Streptomonospora arabica</name>
    <dbReference type="NCBI Taxonomy" id="412417"/>
    <lineage>
        <taxon>Bacteria</taxon>
        <taxon>Bacillati</taxon>
        <taxon>Actinomycetota</taxon>
        <taxon>Actinomycetes</taxon>
        <taxon>Streptosporangiales</taxon>
        <taxon>Nocardiopsidaceae</taxon>
        <taxon>Streptomonospora</taxon>
    </lineage>
</organism>
<dbReference type="Gene3D" id="3.20.20.140">
    <property type="entry name" value="Metal-dependent hydrolases"/>
    <property type="match status" value="1"/>
</dbReference>
<keyword evidence="11" id="KW-1185">Reference proteome</keyword>
<sequence>MDTDGAGRTRAAAGRAADDCDLVVRARRAVTPDGERAAAIGVRGGRIAWVGGFDRAARAARTVETAADEVLLPGLVDTHVHVNEPGRTEWEGFATASRAAAAGGITTLVDMPLNSVPPTTTLGGLAAKRAAADGAVAVDVAFWGGAVPENTGPKTAGELRRLHEAGVCGFKAFLSPSGVPEFGHLSAERLRAAAAAVGGFGGLLIVHAEDPGVLAAAPAPRGRAYADFLASRPAAAEAAAVGTAVDAARDTGTRVHLLHLSSAAGLARVARARAAGVPVTAETCPHYLALAAEEVPAGATEYKCCPPIRGAADREALWRGLADGAVDCVVSDHSPSTPDLKDTAAGDFAAAWGGISGLQVGFAAVWTAAAARGHTLADVAAWMARRPAEIAGLAGKGALAPGFDADFAVVAPDSGFRVDAASLSHRHPLTPYHGRDLLGEVRATWLRGRRVFPAAPDAAPRGRLLIRGAVPPAR</sequence>
<reference evidence="11" key="1">
    <citation type="journal article" date="2019" name="Int. J. Syst. Evol. Microbiol.">
        <title>The Global Catalogue of Microorganisms (GCM) 10K type strain sequencing project: providing services to taxonomists for standard genome sequencing and annotation.</title>
        <authorList>
            <consortium name="The Broad Institute Genomics Platform"/>
            <consortium name="The Broad Institute Genome Sequencing Center for Infectious Disease"/>
            <person name="Wu L."/>
            <person name="Ma J."/>
        </authorList>
    </citation>
    <scope>NUCLEOTIDE SEQUENCE [LARGE SCALE GENOMIC DNA]</scope>
    <source>
        <strain evidence="11">CGMCC 4.7304</strain>
    </source>
</reference>
<comment type="caution">
    <text evidence="10">The sequence shown here is derived from an EMBL/GenBank/DDBJ whole genome shotgun (WGS) entry which is preliminary data.</text>
</comment>
<feature type="domain" description="Amidohydrolase-related" evidence="9">
    <location>
        <begin position="70"/>
        <end position="451"/>
    </location>
</feature>
<dbReference type="SUPFAM" id="SSF51556">
    <property type="entry name" value="Metallo-dependent hydrolases"/>
    <property type="match status" value="1"/>
</dbReference>
<dbReference type="EMBL" id="JBHSIY010000006">
    <property type="protein sequence ID" value="MFC4866621.1"/>
    <property type="molecule type" value="Genomic_DNA"/>
</dbReference>
<evidence type="ECO:0000256" key="4">
    <source>
        <dbReference type="ARBA" id="ARBA00011881"/>
    </source>
</evidence>
<dbReference type="Pfam" id="PF01979">
    <property type="entry name" value="Amidohydro_1"/>
    <property type="match status" value="1"/>
</dbReference>
<evidence type="ECO:0000256" key="3">
    <source>
        <dbReference type="ARBA" id="ARBA00010368"/>
    </source>
</evidence>
<dbReference type="InterPro" id="IPR050138">
    <property type="entry name" value="DHOase/Allantoinase_Hydrolase"/>
</dbReference>
<keyword evidence="7 10" id="KW-0378">Hydrolase</keyword>
<evidence type="ECO:0000313" key="10">
    <source>
        <dbReference type="EMBL" id="MFC4866621.1"/>
    </source>
</evidence>
<dbReference type="NCBIfam" id="TIGR03178">
    <property type="entry name" value="allantoinase"/>
    <property type="match status" value="1"/>
</dbReference>
<keyword evidence="8" id="KW-0862">Zinc</keyword>
<comment type="cofactor">
    <cofactor evidence="1">
        <name>Zn(2+)</name>
        <dbReference type="ChEBI" id="CHEBI:29105"/>
    </cofactor>
</comment>
<proteinExistence type="inferred from homology"/>
<evidence type="ECO:0000256" key="7">
    <source>
        <dbReference type="ARBA" id="ARBA00022801"/>
    </source>
</evidence>
<evidence type="ECO:0000256" key="2">
    <source>
        <dbReference type="ARBA" id="ARBA00004968"/>
    </source>
</evidence>
<accession>A0ABV9SH89</accession>
<dbReference type="SUPFAM" id="SSF51338">
    <property type="entry name" value="Composite domain of metallo-dependent hydrolases"/>
    <property type="match status" value="1"/>
</dbReference>
<evidence type="ECO:0000256" key="5">
    <source>
        <dbReference type="ARBA" id="ARBA00012863"/>
    </source>
</evidence>
<protein>
    <recommendedName>
        <fullName evidence="5">allantoinase</fullName>
        <ecNumber evidence="5">3.5.2.5</ecNumber>
    </recommendedName>
</protein>
<comment type="pathway">
    <text evidence="2">Nitrogen metabolism; (S)-allantoin degradation; allantoate from (S)-allantoin: step 1/1.</text>
</comment>
<dbReference type="RefSeq" id="WP_344140513.1">
    <property type="nucleotide sequence ID" value="NZ_BAAAQI010000001.1"/>
</dbReference>
<comment type="similarity">
    <text evidence="3">Belongs to the metallo-dependent hydrolases superfamily. Allantoinase family.</text>
</comment>
<dbReference type="Proteomes" id="UP001595858">
    <property type="component" value="Unassembled WGS sequence"/>
</dbReference>
<comment type="subunit">
    <text evidence="4">Homotetramer.</text>
</comment>
<evidence type="ECO:0000256" key="1">
    <source>
        <dbReference type="ARBA" id="ARBA00001947"/>
    </source>
</evidence>
<dbReference type="PANTHER" id="PTHR43668:SF2">
    <property type="entry name" value="ALLANTOINASE"/>
    <property type="match status" value="1"/>
</dbReference>
<dbReference type="PANTHER" id="PTHR43668">
    <property type="entry name" value="ALLANTOINASE"/>
    <property type="match status" value="1"/>
</dbReference>
<gene>
    <name evidence="10" type="primary">allB</name>
    <name evidence="10" type="ORF">ACFPCZ_08260</name>
</gene>
<dbReference type="InterPro" id="IPR017593">
    <property type="entry name" value="Allantoinase"/>
</dbReference>
<dbReference type="GO" id="GO:0004038">
    <property type="term" value="F:allantoinase activity"/>
    <property type="evidence" value="ECO:0007669"/>
    <property type="project" value="UniProtKB-EC"/>
</dbReference>
<dbReference type="InterPro" id="IPR032466">
    <property type="entry name" value="Metal_Hydrolase"/>
</dbReference>
<evidence type="ECO:0000256" key="6">
    <source>
        <dbReference type="ARBA" id="ARBA00022723"/>
    </source>
</evidence>
<dbReference type="EC" id="3.5.2.5" evidence="5"/>
<evidence type="ECO:0000256" key="8">
    <source>
        <dbReference type="ARBA" id="ARBA00022833"/>
    </source>
</evidence>